<accession>Q0RJF4</accession>
<feature type="compositionally biased region" description="Low complexity" evidence="1">
    <location>
        <begin position="1"/>
        <end position="10"/>
    </location>
</feature>
<protein>
    <recommendedName>
        <fullName evidence="2">Luciferase-like domain-containing protein</fullName>
    </recommendedName>
</protein>
<evidence type="ECO:0000313" key="4">
    <source>
        <dbReference type="Proteomes" id="UP000000657"/>
    </source>
</evidence>
<dbReference type="SUPFAM" id="SSF51679">
    <property type="entry name" value="Bacterial luciferase-like"/>
    <property type="match status" value="1"/>
</dbReference>
<sequence>MGGSSTTSSSRCARSGPASPTTAPRSGRVPRRRGGPPILVGGFAPAALRRVARHGDGFVCAAPLAWAGPLVHALGEQWAAAGRGGRPRLVCQVNVAVGGPDTLTRARRAIADYYAFAGRPGWGEPLHDPGEIVDTVAAYADFGADELVLYCYADDPAQVDTLAALVR</sequence>
<dbReference type="AlphaFoldDB" id="Q0RJF4"/>
<reference evidence="3 4" key="1">
    <citation type="journal article" date="2007" name="Genome Res.">
        <title>Genome characteristics of facultatively symbiotic Frankia sp. strains reflect host range and host plant biogeography.</title>
        <authorList>
            <person name="Normand P."/>
            <person name="Lapierre P."/>
            <person name="Tisa L.S."/>
            <person name="Gogarten J.P."/>
            <person name="Alloisio N."/>
            <person name="Bagnarol E."/>
            <person name="Bassi C.A."/>
            <person name="Berry A.M."/>
            <person name="Bickhart D.M."/>
            <person name="Choisne N."/>
            <person name="Couloux A."/>
            <person name="Cournoyer B."/>
            <person name="Cruveiller S."/>
            <person name="Daubin V."/>
            <person name="Demange N."/>
            <person name="Francino M.P."/>
            <person name="Goltsman E."/>
            <person name="Huang Y."/>
            <person name="Kopp O.R."/>
            <person name="Labarre L."/>
            <person name="Lapidus A."/>
            <person name="Lavire C."/>
            <person name="Marechal J."/>
            <person name="Martinez M."/>
            <person name="Mastronunzio J.E."/>
            <person name="Mullin B.C."/>
            <person name="Niemann J."/>
            <person name="Pujic P."/>
            <person name="Rawnsley T."/>
            <person name="Rouy Z."/>
            <person name="Schenowitz C."/>
            <person name="Sellstedt A."/>
            <person name="Tavares F."/>
            <person name="Tomkins J.P."/>
            <person name="Vallenet D."/>
            <person name="Valverde C."/>
            <person name="Wall L.G."/>
            <person name="Wang Y."/>
            <person name="Medigue C."/>
            <person name="Benson D.R."/>
        </authorList>
    </citation>
    <scope>NUCLEOTIDE SEQUENCE [LARGE SCALE GENOMIC DNA]</scope>
    <source>
        <strain evidence="4">DSM 45986 / CECT 9034 / ACN14a</strain>
    </source>
</reference>
<dbReference type="KEGG" id="fal:FRAAL3715"/>
<evidence type="ECO:0000256" key="1">
    <source>
        <dbReference type="SAM" id="MobiDB-lite"/>
    </source>
</evidence>
<feature type="region of interest" description="Disordered" evidence="1">
    <location>
        <begin position="1"/>
        <end position="37"/>
    </location>
</feature>
<dbReference type="InterPro" id="IPR011251">
    <property type="entry name" value="Luciferase-like_dom"/>
</dbReference>
<dbReference type="eggNOG" id="COG2141">
    <property type="taxonomic scope" value="Bacteria"/>
</dbReference>
<keyword evidence="4" id="KW-1185">Reference proteome</keyword>
<dbReference type="Pfam" id="PF00296">
    <property type="entry name" value="Bac_luciferase"/>
    <property type="match status" value="1"/>
</dbReference>
<name>Q0RJF4_FRAAA</name>
<evidence type="ECO:0000313" key="3">
    <source>
        <dbReference type="EMBL" id="CAJ62358.1"/>
    </source>
</evidence>
<dbReference type="EMBL" id="CT573213">
    <property type="protein sequence ID" value="CAJ62358.1"/>
    <property type="molecule type" value="Genomic_DNA"/>
</dbReference>
<dbReference type="GO" id="GO:0016705">
    <property type="term" value="F:oxidoreductase activity, acting on paired donors, with incorporation or reduction of molecular oxygen"/>
    <property type="evidence" value="ECO:0007669"/>
    <property type="project" value="InterPro"/>
</dbReference>
<dbReference type="InterPro" id="IPR036661">
    <property type="entry name" value="Luciferase-like_sf"/>
</dbReference>
<feature type="domain" description="Luciferase-like" evidence="2">
    <location>
        <begin position="28"/>
        <end position="128"/>
    </location>
</feature>
<dbReference type="Proteomes" id="UP000000657">
    <property type="component" value="Chromosome"/>
</dbReference>
<organism evidence="3 4">
    <name type="scientific">Frankia alni (strain DSM 45986 / CECT 9034 / ACN14a)</name>
    <dbReference type="NCBI Taxonomy" id="326424"/>
    <lineage>
        <taxon>Bacteria</taxon>
        <taxon>Bacillati</taxon>
        <taxon>Actinomycetota</taxon>
        <taxon>Actinomycetes</taxon>
        <taxon>Frankiales</taxon>
        <taxon>Frankiaceae</taxon>
        <taxon>Frankia</taxon>
    </lineage>
</organism>
<gene>
    <name evidence="3" type="ordered locus">FRAAL3715</name>
</gene>
<dbReference type="Gene3D" id="3.20.20.30">
    <property type="entry name" value="Luciferase-like domain"/>
    <property type="match status" value="1"/>
</dbReference>
<proteinExistence type="predicted"/>
<dbReference type="HOGENOM" id="CLU_1592125_0_0_11"/>
<evidence type="ECO:0000259" key="2">
    <source>
        <dbReference type="Pfam" id="PF00296"/>
    </source>
</evidence>